<reference evidence="1 2" key="2">
    <citation type="submission" date="2007-08" db="EMBL/GenBank/DDBJ databases">
        <authorList>
            <person name="Fulton L."/>
            <person name="Clifton S."/>
            <person name="Fulton B."/>
            <person name="Xu J."/>
            <person name="Minx P."/>
            <person name="Pepin K.H."/>
            <person name="Johnson M."/>
            <person name="Thiruvilangam P."/>
            <person name="Bhonagiri V."/>
            <person name="Nash W.E."/>
            <person name="Wang C."/>
            <person name="Mardis E.R."/>
            <person name="Wilson R.K."/>
        </authorList>
    </citation>
    <scope>NUCLEOTIDE SEQUENCE [LARGE SCALE GENOMIC DNA]</scope>
    <source>
        <strain evidence="1 2">DSM 753</strain>
    </source>
</reference>
<dbReference type="EMBL" id="ABCB02000011">
    <property type="protein sequence ID" value="EDO62884.1"/>
    <property type="molecule type" value="Genomic_DNA"/>
</dbReference>
<comment type="caution">
    <text evidence="1">The sequence shown here is derived from an EMBL/GenBank/DDBJ whole genome shotgun (WGS) entry which is preliminary data.</text>
</comment>
<accession>A7VP04</accession>
<dbReference type="Proteomes" id="UP000003490">
    <property type="component" value="Unassembled WGS sequence"/>
</dbReference>
<gene>
    <name evidence="1" type="ORF">CLOLEP_00280</name>
</gene>
<dbReference type="HOGENOM" id="CLU_2933145_0_0_9"/>
<organism evidence="1 2">
    <name type="scientific">[Clostridium] leptum DSM 753</name>
    <dbReference type="NCBI Taxonomy" id="428125"/>
    <lineage>
        <taxon>Bacteria</taxon>
        <taxon>Bacillati</taxon>
        <taxon>Bacillota</taxon>
        <taxon>Clostridia</taxon>
        <taxon>Eubacteriales</taxon>
        <taxon>Oscillospiraceae</taxon>
        <taxon>Oscillospiraceae incertae sedis</taxon>
    </lineage>
</organism>
<reference evidence="1 2" key="1">
    <citation type="submission" date="2007-08" db="EMBL/GenBank/DDBJ databases">
        <title>Draft genome sequence of Clostridium leptum (DSM 753).</title>
        <authorList>
            <person name="Sudarsanam P."/>
            <person name="Ley R."/>
            <person name="Guruge J."/>
            <person name="Turnbaugh P.J."/>
            <person name="Mahowald M."/>
            <person name="Liep D."/>
            <person name="Gordon J."/>
        </authorList>
    </citation>
    <scope>NUCLEOTIDE SEQUENCE [LARGE SCALE GENOMIC DNA]</scope>
    <source>
        <strain evidence="1 2">DSM 753</strain>
    </source>
</reference>
<evidence type="ECO:0000313" key="1">
    <source>
        <dbReference type="EMBL" id="EDO62884.1"/>
    </source>
</evidence>
<evidence type="ECO:0000313" key="2">
    <source>
        <dbReference type="Proteomes" id="UP000003490"/>
    </source>
</evidence>
<sequence>MPDILKPLVSSSACGGFIFPPYGVLGRRRTVSDRAGGAFPAGKQRPRGALPRGRCFLPAL</sequence>
<dbReference type="AlphaFoldDB" id="A7VP04"/>
<name>A7VP04_9FIRM</name>
<proteinExistence type="predicted"/>
<protein>
    <submittedName>
        <fullName evidence="1">Uncharacterized protein</fullName>
    </submittedName>
</protein>